<reference evidence="1 2" key="1">
    <citation type="submission" date="2019-11" db="EMBL/GenBank/DDBJ databases">
        <title>Comparative genomics of hydrocarbon-degrading Desulfosarcina strains.</title>
        <authorList>
            <person name="Watanabe M."/>
            <person name="Kojima H."/>
            <person name="Fukui M."/>
        </authorList>
    </citation>
    <scope>NUCLEOTIDE SEQUENCE [LARGE SCALE GENOMIC DNA]</scope>
    <source>
        <strain evidence="1 2">PP31</strain>
    </source>
</reference>
<sequence length="152" mass="17317">MADPFANIYYKPSGTIGKPMEKIQAFIDAWTDDEPGMKPVFVSLFQTLQNKAQADIEFHERPGISYSLRGLRSDRNKRPLFVMVDVIDDNPGQRWLSVCFYGEMIQDPDELGDLIPEGLLGEDGYCFDISEADNQLVSYVSQRIEEAYSYSE</sequence>
<gene>
    <name evidence="1" type="ORF">DSCW_07990</name>
</gene>
<dbReference type="Proteomes" id="UP000427769">
    <property type="component" value="Chromosome"/>
</dbReference>
<keyword evidence="2" id="KW-1185">Reference proteome</keyword>
<name>A0A5K7YUC0_9BACT</name>
<accession>A0A5K7YUC0</accession>
<organism evidence="1 2">
    <name type="scientific">Desulfosarcina widdelii</name>
    <dbReference type="NCBI Taxonomy" id="947919"/>
    <lineage>
        <taxon>Bacteria</taxon>
        <taxon>Pseudomonadati</taxon>
        <taxon>Thermodesulfobacteriota</taxon>
        <taxon>Desulfobacteria</taxon>
        <taxon>Desulfobacterales</taxon>
        <taxon>Desulfosarcinaceae</taxon>
        <taxon>Desulfosarcina</taxon>
    </lineage>
</organism>
<evidence type="ECO:0000313" key="1">
    <source>
        <dbReference type="EMBL" id="BBO73382.1"/>
    </source>
</evidence>
<dbReference type="AlphaFoldDB" id="A0A5K7YUC0"/>
<proteinExistence type="predicted"/>
<protein>
    <recommendedName>
        <fullName evidence="3">DUF5655 domain-containing protein</fullName>
    </recommendedName>
</protein>
<dbReference type="KEGG" id="dwd:DSCW_07990"/>
<evidence type="ECO:0000313" key="2">
    <source>
        <dbReference type="Proteomes" id="UP000427769"/>
    </source>
</evidence>
<dbReference type="EMBL" id="AP021875">
    <property type="protein sequence ID" value="BBO73382.1"/>
    <property type="molecule type" value="Genomic_DNA"/>
</dbReference>
<evidence type="ECO:0008006" key="3">
    <source>
        <dbReference type="Google" id="ProtNLM"/>
    </source>
</evidence>